<protein>
    <recommendedName>
        <fullName evidence="1">Putative zinc-finger domain-containing protein</fullName>
    </recommendedName>
</protein>
<feature type="domain" description="Putative zinc-finger" evidence="1">
    <location>
        <begin position="10"/>
        <end position="44"/>
    </location>
</feature>
<accession>A0A1G1TAK3</accession>
<dbReference type="Proteomes" id="UP000176294">
    <property type="component" value="Unassembled WGS sequence"/>
</dbReference>
<dbReference type="OrthoDB" id="886726at2"/>
<evidence type="ECO:0000313" key="2">
    <source>
        <dbReference type="EMBL" id="OGX87909.1"/>
    </source>
</evidence>
<keyword evidence="3" id="KW-1185">Reference proteome</keyword>
<proteinExistence type="predicted"/>
<name>A0A1G1TAK3_9BACT</name>
<dbReference type="InterPro" id="IPR027383">
    <property type="entry name" value="Znf_put"/>
</dbReference>
<dbReference type="STRING" id="1908237.BEN47_10285"/>
<evidence type="ECO:0000259" key="1">
    <source>
        <dbReference type="Pfam" id="PF13490"/>
    </source>
</evidence>
<reference evidence="2 3" key="1">
    <citation type="submission" date="2016-08" db="EMBL/GenBank/DDBJ databases">
        <title>Hymenobacter coccineus sp. nov., Hymenobacter lapidarius sp. nov. and Hymenobacter glacialis sp. nov., isolated from Antarctic soil.</title>
        <authorList>
            <person name="Sedlacek I."/>
            <person name="Kralova S."/>
            <person name="Kyrova K."/>
            <person name="Maslanova I."/>
            <person name="Stankova E."/>
            <person name="Vrbovska V."/>
            <person name="Nemec M."/>
            <person name="Bartak M."/>
            <person name="Svec P."/>
            <person name="Busse H.-J."/>
            <person name="Pantucek R."/>
        </authorList>
    </citation>
    <scope>NUCLEOTIDE SEQUENCE [LARGE SCALE GENOMIC DNA]</scope>
    <source>
        <strain evidence="2 3">CCM 8643</strain>
    </source>
</reference>
<organism evidence="2 3">
    <name type="scientific">Hymenobacter lapidarius</name>
    <dbReference type="NCBI Taxonomy" id="1908237"/>
    <lineage>
        <taxon>Bacteria</taxon>
        <taxon>Pseudomonadati</taxon>
        <taxon>Bacteroidota</taxon>
        <taxon>Cytophagia</taxon>
        <taxon>Cytophagales</taxon>
        <taxon>Hymenobacteraceae</taxon>
        <taxon>Hymenobacter</taxon>
    </lineage>
</organism>
<dbReference type="EMBL" id="MDZB01000073">
    <property type="protein sequence ID" value="OGX87909.1"/>
    <property type="molecule type" value="Genomic_DNA"/>
</dbReference>
<gene>
    <name evidence="2" type="ORF">BEN47_10285</name>
</gene>
<sequence>MSTSVLPLNCQQATLLLERRADEPLPASTRARLRTHLELCPLCQRYEVQSRLLAQQARPAAEGQVPAAAQLPAAARRRLQRLVEAHDAGSGRQP</sequence>
<dbReference type="AlphaFoldDB" id="A0A1G1TAK3"/>
<evidence type="ECO:0000313" key="3">
    <source>
        <dbReference type="Proteomes" id="UP000176294"/>
    </source>
</evidence>
<dbReference type="Pfam" id="PF13490">
    <property type="entry name" value="zf-HC2"/>
    <property type="match status" value="1"/>
</dbReference>
<comment type="caution">
    <text evidence="2">The sequence shown here is derived from an EMBL/GenBank/DDBJ whole genome shotgun (WGS) entry which is preliminary data.</text>
</comment>
<dbReference type="RefSeq" id="WP_070725443.1">
    <property type="nucleotide sequence ID" value="NZ_MDZB01000073.1"/>
</dbReference>